<dbReference type="Pfam" id="PF00582">
    <property type="entry name" value="Usp"/>
    <property type="match status" value="1"/>
</dbReference>
<gene>
    <name evidence="3" type="ORF">HYH03_014018</name>
</gene>
<dbReference type="InterPro" id="IPR014729">
    <property type="entry name" value="Rossmann-like_a/b/a_fold"/>
</dbReference>
<feature type="compositionally biased region" description="Pro residues" evidence="1">
    <location>
        <begin position="180"/>
        <end position="190"/>
    </location>
</feature>
<sequence>MRASLTRVSGPQGACCSAPRALGARPLLLCGSTRRHRVLNCRAEQTEPGAPSQAPPSNKKSRIRKPASSQSAQQLRVPPSLQPGGGTSQAAADAAAAATLAQAMAAAARDRQSQPPPTAQPTAAAAPAAAAQVPRSFRHEGAPDADAEELPEPQYPEPPHPDFLPRPPTSYSGGPFVNFTPPPPPPAPEAPPRKRLDLESLRTQPHEFASMEDITAGGAIVVALDDTDDAAAAVEYVARYLYVPGVDEIRVVHVVADPRGMQSLTSLGPRGGPGGSPFALDSLDTGMGPTPGYPGAGSGQGDLAMQDYIGRLNAKAEAVVKRRCAKLDEMGVPYEFELPRLRTPRSAAGIAEALLETARDRGAKLLVVASHGPGALAEYGSVSRFCYQHSPLPLLLVPSEDAQCAATAGAVHRLGRNPWAPLPPPMPQPAGMGAAAVPVPNEIQIQKARASEREVTSDAAAVAMQDESAVYDWGAPTMPLPERFREAPAPAAPATNGQPPTAMDLISGLEEMSGAGLEGSVEEVPEDLPGAQAQAMARLGMQPLEEEDPGPDRSGMEPVAEPQEKAPPAPESEVLLVVNHLEELANVWQWVAENVVHKGDTLSICHVAGPSASGLASLPTAIANQLRRRGLADCRYRHLYSGTGDPQDLGDQVCALAAGSPSVRMVVLLNYSRRGLLQEALHGSVASHLSRNCCRPLLLLQLPE</sequence>
<dbReference type="Gene3D" id="3.40.50.620">
    <property type="entry name" value="HUPs"/>
    <property type="match status" value="1"/>
</dbReference>
<feature type="compositionally biased region" description="Low complexity" evidence="1">
    <location>
        <begin position="120"/>
        <end position="132"/>
    </location>
</feature>
<evidence type="ECO:0000313" key="3">
    <source>
        <dbReference type="EMBL" id="KAG2487451.1"/>
    </source>
</evidence>
<dbReference type="SUPFAM" id="SSF52402">
    <property type="entry name" value="Adenine nucleotide alpha hydrolases-like"/>
    <property type="match status" value="2"/>
</dbReference>
<feature type="compositionally biased region" description="Pro residues" evidence="1">
    <location>
        <begin position="153"/>
        <end position="168"/>
    </location>
</feature>
<dbReference type="PANTHER" id="PTHR31964:SF113">
    <property type="entry name" value="USPA DOMAIN-CONTAINING PROTEIN"/>
    <property type="match status" value="1"/>
</dbReference>
<feature type="domain" description="UspA" evidence="2">
    <location>
        <begin position="350"/>
        <end position="398"/>
    </location>
</feature>
<feature type="region of interest" description="Disordered" evidence="1">
    <location>
        <begin position="44"/>
        <end position="193"/>
    </location>
</feature>
<proteinExistence type="predicted"/>
<evidence type="ECO:0000259" key="2">
    <source>
        <dbReference type="Pfam" id="PF00582"/>
    </source>
</evidence>
<dbReference type="AlphaFoldDB" id="A0A836BSG0"/>
<keyword evidence="4" id="KW-1185">Reference proteome</keyword>
<evidence type="ECO:0000313" key="4">
    <source>
        <dbReference type="Proteomes" id="UP000612055"/>
    </source>
</evidence>
<dbReference type="InterPro" id="IPR006016">
    <property type="entry name" value="UspA"/>
</dbReference>
<reference evidence="3" key="1">
    <citation type="journal article" date="2020" name="bioRxiv">
        <title>Comparative genomics of Chlamydomonas.</title>
        <authorList>
            <person name="Craig R.J."/>
            <person name="Hasan A.R."/>
            <person name="Ness R.W."/>
            <person name="Keightley P.D."/>
        </authorList>
    </citation>
    <scope>NUCLEOTIDE SEQUENCE</scope>
    <source>
        <strain evidence="3">CCAP 11/70</strain>
    </source>
</reference>
<dbReference type="Gene3D" id="3.40.50.12370">
    <property type="match status" value="1"/>
</dbReference>
<name>A0A836BSG0_9CHLO</name>
<evidence type="ECO:0000256" key="1">
    <source>
        <dbReference type="SAM" id="MobiDB-lite"/>
    </source>
</evidence>
<dbReference type="OrthoDB" id="843225at2759"/>
<feature type="region of interest" description="Disordered" evidence="1">
    <location>
        <begin position="544"/>
        <end position="570"/>
    </location>
</feature>
<feature type="compositionally biased region" description="Low complexity" evidence="1">
    <location>
        <begin position="90"/>
        <end position="107"/>
    </location>
</feature>
<dbReference type="Proteomes" id="UP000612055">
    <property type="component" value="Unassembled WGS sequence"/>
</dbReference>
<organism evidence="3 4">
    <name type="scientific">Edaphochlamys debaryana</name>
    <dbReference type="NCBI Taxonomy" id="47281"/>
    <lineage>
        <taxon>Eukaryota</taxon>
        <taxon>Viridiplantae</taxon>
        <taxon>Chlorophyta</taxon>
        <taxon>core chlorophytes</taxon>
        <taxon>Chlorophyceae</taxon>
        <taxon>CS clade</taxon>
        <taxon>Chlamydomonadales</taxon>
        <taxon>Chlamydomonadales incertae sedis</taxon>
        <taxon>Edaphochlamys</taxon>
    </lineage>
</organism>
<comment type="caution">
    <text evidence="3">The sequence shown here is derived from an EMBL/GenBank/DDBJ whole genome shotgun (WGS) entry which is preliminary data.</text>
</comment>
<dbReference type="PANTHER" id="PTHR31964">
    <property type="entry name" value="ADENINE NUCLEOTIDE ALPHA HYDROLASES-LIKE SUPERFAMILY PROTEIN"/>
    <property type="match status" value="1"/>
</dbReference>
<protein>
    <recommendedName>
        <fullName evidence="2">UspA domain-containing protein</fullName>
    </recommendedName>
</protein>
<accession>A0A836BSG0</accession>
<dbReference type="EMBL" id="JAEHOE010000097">
    <property type="protein sequence ID" value="KAG2487451.1"/>
    <property type="molecule type" value="Genomic_DNA"/>
</dbReference>